<accession>A0ABN7X493</accession>
<dbReference type="Proteomes" id="UP000789901">
    <property type="component" value="Unassembled WGS sequence"/>
</dbReference>
<evidence type="ECO:0000313" key="2">
    <source>
        <dbReference type="EMBL" id="CAG8847750.1"/>
    </source>
</evidence>
<feature type="compositionally biased region" description="Basic and acidic residues" evidence="1">
    <location>
        <begin position="79"/>
        <end position="95"/>
    </location>
</feature>
<evidence type="ECO:0000256" key="1">
    <source>
        <dbReference type="SAM" id="MobiDB-lite"/>
    </source>
</evidence>
<reference evidence="2 3" key="1">
    <citation type="submission" date="2021-06" db="EMBL/GenBank/DDBJ databases">
        <authorList>
            <person name="Kallberg Y."/>
            <person name="Tangrot J."/>
            <person name="Rosling A."/>
        </authorList>
    </citation>
    <scope>NUCLEOTIDE SEQUENCE [LARGE SCALE GENOMIC DNA]</scope>
    <source>
        <strain evidence="2 3">120-4 pot B 10/14</strain>
    </source>
</reference>
<gene>
    <name evidence="2" type="ORF">GMARGA_LOCUS38827</name>
</gene>
<name>A0ABN7X493_GIGMA</name>
<dbReference type="EMBL" id="CAJVQB010089064">
    <property type="protein sequence ID" value="CAG8847750.1"/>
    <property type="molecule type" value="Genomic_DNA"/>
</dbReference>
<organism evidence="2 3">
    <name type="scientific">Gigaspora margarita</name>
    <dbReference type="NCBI Taxonomy" id="4874"/>
    <lineage>
        <taxon>Eukaryota</taxon>
        <taxon>Fungi</taxon>
        <taxon>Fungi incertae sedis</taxon>
        <taxon>Mucoromycota</taxon>
        <taxon>Glomeromycotina</taxon>
        <taxon>Glomeromycetes</taxon>
        <taxon>Diversisporales</taxon>
        <taxon>Gigasporaceae</taxon>
        <taxon>Gigaspora</taxon>
    </lineage>
</organism>
<comment type="caution">
    <text evidence="2">The sequence shown here is derived from an EMBL/GenBank/DDBJ whole genome shotgun (WGS) entry which is preliminary data.</text>
</comment>
<keyword evidence="3" id="KW-1185">Reference proteome</keyword>
<evidence type="ECO:0000313" key="3">
    <source>
        <dbReference type="Proteomes" id="UP000789901"/>
    </source>
</evidence>
<feature type="non-terminal residue" evidence="2">
    <location>
        <position position="1"/>
    </location>
</feature>
<protein>
    <submittedName>
        <fullName evidence="2">15144_t:CDS:1</fullName>
    </submittedName>
</protein>
<sequence>RNNTNAAEAVHAYANYSRKQLKGRKLDKTTISQIKIYTKFGIPVTQHDNGEIKCKAAAMTCKSAVIMHKKTEAVSNKKPKIESESNNLHELEIEE</sequence>
<proteinExistence type="predicted"/>
<feature type="region of interest" description="Disordered" evidence="1">
    <location>
        <begin position="74"/>
        <end position="95"/>
    </location>
</feature>